<accession>A0A4R5DKU9</accession>
<evidence type="ECO:0000313" key="2">
    <source>
        <dbReference type="EMBL" id="TDE14816.1"/>
    </source>
</evidence>
<gene>
    <name evidence="2" type="ORF">E0F88_16670</name>
</gene>
<comment type="caution">
    <text evidence="2">The sequence shown here is derived from an EMBL/GenBank/DDBJ whole genome shotgun (WGS) entry which is preliminary data.</text>
</comment>
<name>A0A4R5DKU9_9BACT</name>
<keyword evidence="3" id="KW-1185">Reference proteome</keyword>
<feature type="transmembrane region" description="Helical" evidence="1">
    <location>
        <begin position="34"/>
        <end position="55"/>
    </location>
</feature>
<evidence type="ECO:0000313" key="3">
    <source>
        <dbReference type="Proteomes" id="UP000294850"/>
    </source>
</evidence>
<keyword evidence="1" id="KW-1133">Transmembrane helix</keyword>
<protein>
    <submittedName>
        <fullName evidence="2">Uncharacterized protein</fullName>
    </submittedName>
</protein>
<keyword evidence="1" id="KW-0812">Transmembrane</keyword>
<reference evidence="2 3" key="1">
    <citation type="submission" date="2019-03" db="EMBL/GenBank/DDBJ databases">
        <title>Dyadobacter AR-3-6 sp. nov., isolated from arctic soil.</title>
        <authorList>
            <person name="Chaudhary D.K."/>
        </authorList>
    </citation>
    <scope>NUCLEOTIDE SEQUENCE [LARGE SCALE GENOMIC DNA]</scope>
    <source>
        <strain evidence="2 3">AR-3-6</strain>
    </source>
</reference>
<dbReference type="RefSeq" id="WP_131959400.1">
    <property type="nucleotide sequence ID" value="NZ_SMFL01000005.1"/>
</dbReference>
<dbReference type="AlphaFoldDB" id="A0A4R5DKU9"/>
<organism evidence="2 3">
    <name type="scientific">Dyadobacter psychrotolerans</name>
    <dbReference type="NCBI Taxonomy" id="2541721"/>
    <lineage>
        <taxon>Bacteria</taxon>
        <taxon>Pseudomonadati</taxon>
        <taxon>Bacteroidota</taxon>
        <taxon>Cytophagia</taxon>
        <taxon>Cytophagales</taxon>
        <taxon>Spirosomataceae</taxon>
        <taxon>Dyadobacter</taxon>
    </lineage>
</organism>
<feature type="transmembrane region" description="Helical" evidence="1">
    <location>
        <begin position="6"/>
        <end position="27"/>
    </location>
</feature>
<keyword evidence="1" id="KW-0472">Membrane</keyword>
<feature type="transmembrane region" description="Helical" evidence="1">
    <location>
        <begin position="67"/>
        <end position="89"/>
    </location>
</feature>
<sequence>MNQTFFFKTIAILSIITVLSVLFGVNVPEGEETILTFAFSLPALFIAAPYLWWIMLFNHASIGEGSFTAALILDIILYSFIIERISAYIQKWKKKN</sequence>
<dbReference type="Proteomes" id="UP000294850">
    <property type="component" value="Unassembled WGS sequence"/>
</dbReference>
<evidence type="ECO:0000256" key="1">
    <source>
        <dbReference type="SAM" id="Phobius"/>
    </source>
</evidence>
<proteinExistence type="predicted"/>
<dbReference type="EMBL" id="SMFL01000005">
    <property type="protein sequence ID" value="TDE14816.1"/>
    <property type="molecule type" value="Genomic_DNA"/>
</dbReference>